<dbReference type="EC" id="5.4.2.12" evidence="8"/>
<name>A0A9D1VYZ7_9FIRM</name>
<dbReference type="NCBIfam" id="NF003242">
    <property type="entry name" value="PRK04200.1"/>
    <property type="match status" value="1"/>
</dbReference>
<dbReference type="PANTHER" id="PTHR31209">
    <property type="entry name" value="COFACTOR-INDEPENDENT PHOSPHOGLYCERATE MUTASE"/>
    <property type="match status" value="1"/>
</dbReference>
<evidence type="ECO:0000256" key="1">
    <source>
        <dbReference type="ARBA" id="ARBA00000370"/>
    </source>
</evidence>
<dbReference type="Proteomes" id="UP000824243">
    <property type="component" value="Unassembled WGS sequence"/>
</dbReference>
<dbReference type="InterPro" id="IPR004456">
    <property type="entry name" value="Pglycerate_mutase_ApgM"/>
</dbReference>
<reference evidence="8" key="1">
    <citation type="journal article" date="2021" name="PeerJ">
        <title>Extensive microbial diversity within the chicken gut microbiome revealed by metagenomics and culture.</title>
        <authorList>
            <person name="Gilroy R."/>
            <person name="Ravi A."/>
            <person name="Getino M."/>
            <person name="Pursley I."/>
            <person name="Horton D.L."/>
            <person name="Alikhan N.F."/>
            <person name="Baker D."/>
            <person name="Gharbi K."/>
            <person name="Hall N."/>
            <person name="Watson M."/>
            <person name="Adriaenssens E.M."/>
            <person name="Foster-Nyarko E."/>
            <person name="Jarju S."/>
            <person name="Secka A."/>
            <person name="Antonio M."/>
            <person name="Oren A."/>
            <person name="Chaudhuri R.R."/>
            <person name="La Ragione R."/>
            <person name="Hildebrand F."/>
            <person name="Pallen M.J."/>
        </authorList>
    </citation>
    <scope>NUCLEOTIDE SEQUENCE</scope>
    <source>
        <strain evidence="8">ChiSjej5B23-15282</strain>
    </source>
</reference>
<keyword evidence="5" id="KW-0324">Glycolysis</keyword>
<comment type="pathway">
    <text evidence="3">Carbohydrate degradation.</text>
</comment>
<evidence type="ECO:0000256" key="6">
    <source>
        <dbReference type="ARBA" id="ARBA00023235"/>
    </source>
</evidence>
<evidence type="ECO:0000256" key="2">
    <source>
        <dbReference type="ARBA" id="ARBA00002315"/>
    </source>
</evidence>
<gene>
    <name evidence="8" type="ORF">H9981_09680</name>
</gene>
<comment type="function">
    <text evidence="2">Catalyzes the interconversion of 2-phosphoglycerate and 3-phosphoglycerate.</text>
</comment>
<organism evidence="8 9">
    <name type="scientific">Candidatus Mediterraneibacter caccavium</name>
    <dbReference type="NCBI Taxonomy" id="2838661"/>
    <lineage>
        <taxon>Bacteria</taxon>
        <taxon>Bacillati</taxon>
        <taxon>Bacillota</taxon>
        <taxon>Clostridia</taxon>
        <taxon>Lachnospirales</taxon>
        <taxon>Lachnospiraceae</taxon>
        <taxon>Mediterraneibacter</taxon>
    </lineage>
</organism>
<dbReference type="Pfam" id="PF01676">
    <property type="entry name" value="Metalloenzyme"/>
    <property type="match status" value="1"/>
</dbReference>
<dbReference type="EMBL" id="DXFA01000162">
    <property type="protein sequence ID" value="HIX49260.1"/>
    <property type="molecule type" value="Genomic_DNA"/>
</dbReference>
<accession>A0A9D1VYZ7</accession>
<dbReference type="CDD" id="cd16011">
    <property type="entry name" value="iPGM_like"/>
    <property type="match status" value="1"/>
</dbReference>
<evidence type="ECO:0000256" key="3">
    <source>
        <dbReference type="ARBA" id="ARBA00004921"/>
    </source>
</evidence>
<evidence type="ECO:0000313" key="8">
    <source>
        <dbReference type="EMBL" id="HIX49260.1"/>
    </source>
</evidence>
<proteinExistence type="inferred from homology"/>
<evidence type="ECO:0000256" key="4">
    <source>
        <dbReference type="ARBA" id="ARBA00005524"/>
    </source>
</evidence>
<dbReference type="PANTHER" id="PTHR31209:SF4">
    <property type="entry name" value="2,3-BISPHOSPHOGLYCERATE-INDEPENDENT PHOSPHOGLYCERATE MUTASE"/>
    <property type="match status" value="1"/>
</dbReference>
<protein>
    <submittedName>
        <fullName evidence="8">Cofactor-independent phosphoglycerate mutase</fullName>
        <ecNumber evidence="8">5.4.2.12</ecNumber>
    </submittedName>
</protein>
<comment type="catalytic activity">
    <reaction evidence="1">
        <text>(2R)-2-phosphoglycerate = (2R)-3-phosphoglycerate</text>
        <dbReference type="Rhea" id="RHEA:15901"/>
        <dbReference type="ChEBI" id="CHEBI:58272"/>
        <dbReference type="ChEBI" id="CHEBI:58289"/>
        <dbReference type="EC" id="5.4.2.12"/>
    </reaction>
</comment>
<comment type="caution">
    <text evidence="8">The sequence shown here is derived from an EMBL/GenBank/DDBJ whole genome shotgun (WGS) entry which is preliminary data.</text>
</comment>
<evidence type="ECO:0000259" key="7">
    <source>
        <dbReference type="Pfam" id="PF01676"/>
    </source>
</evidence>
<dbReference type="NCBIfam" id="TIGR00306">
    <property type="entry name" value="apgM"/>
    <property type="match status" value="1"/>
</dbReference>
<dbReference type="InterPro" id="IPR023665">
    <property type="entry name" value="ApgAM_prokaryotes"/>
</dbReference>
<dbReference type="GO" id="GO:0006096">
    <property type="term" value="P:glycolytic process"/>
    <property type="evidence" value="ECO:0007669"/>
    <property type="project" value="UniProtKB-KW"/>
</dbReference>
<dbReference type="SUPFAM" id="SSF53649">
    <property type="entry name" value="Alkaline phosphatase-like"/>
    <property type="match status" value="1"/>
</dbReference>
<evidence type="ECO:0000256" key="5">
    <source>
        <dbReference type="ARBA" id="ARBA00023152"/>
    </source>
</evidence>
<dbReference type="Gene3D" id="3.40.720.10">
    <property type="entry name" value="Alkaline Phosphatase, subunit A"/>
    <property type="match status" value="2"/>
</dbReference>
<evidence type="ECO:0000313" key="9">
    <source>
        <dbReference type="Proteomes" id="UP000824243"/>
    </source>
</evidence>
<dbReference type="GO" id="GO:0004619">
    <property type="term" value="F:phosphoglycerate mutase activity"/>
    <property type="evidence" value="ECO:0007669"/>
    <property type="project" value="UniProtKB-EC"/>
</dbReference>
<dbReference type="InterPro" id="IPR017850">
    <property type="entry name" value="Alkaline_phosphatase_core_sf"/>
</dbReference>
<dbReference type="GO" id="GO:0046872">
    <property type="term" value="F:metal ion binding"/>
    <property type="evidence" value="ECO:0007669"/>
    <property type="project" value="InterPro"/>
</dbReference>
<dbReference type="PIRSF" id="PIRSF006392">
    <property type="entry name" value="IPGAM_arch"/>
    <property type="match status" value="1"/>
</dbReference>
<dbReference type="InterPro" id="IPR006124">
    <property type="entry name" value="Metalloenzyme"/>
</dbReference>
<feature type="domain" description="Metalloenzyme" evidence="7">
    <location>
        <begin position="1"/>
        <end position="369"/>
    </location>
</feature>
<sequence length="410" mass="44966">MKYIVILCDGMADEPLEELDGRTPLEAARTVNMDRLAADSEIGMVRTVPEGMAPGSDTANLSVIGYDPRKYYSGRSPLEALSIGAEMGENDVSFRCNLVTLSEEEDWYEDRVILDHSSGEIPTEEAAALVEALREGLGREGYTFYVGTSYRHLLIQKDGKVTDLTPPHDILTKRIGEYLPEDPVLREMMVRSYEILKDHPVNVKRRAEGKNPANSAWFWGAGTRPALPSFEEKTGVKGAMISAVDLLKGIAAGSGMHNIIVEGANGGLHTNYAGKARAAVKALTEDGYDFVYVHIEAPDEMGHQGSAEDKIKAIEYIDDQVIGPVADALRGAGVDFRMLILPDHPTPVRVRTHTSDPVPYLLYDSTKAQEGCSVYSEKTGRESGKMLEEGYRLIDHLLNLDLPGLRGSKN</sequence>
<keyword evidence="6 8" id="KW-0413">Isomerase</keyword>
<dbReference type="AlphaFoldDB" id="A0A9D1VYZ7"/>
<comment type="similarity">
    <text evidence="4">Belongs to the BPG-independent phosphoglycerate mutase family. A-PGAM subfamily.</text>
</comment>
<dbReference type="Pfam" id="PF10143">
    <property type="entry name" value="PhosphMutase"/>
    <property type="match status" value="1"/>
</dbReference>
<reference evidence="8" key="2">
    <citation type="submission" date="2021-04" db="EMBL/GenBank/DDBJ databases">
        <authorList>
            <person name="Gilroy R."/>
        </authorList>
    </citation>
    <scope>NUCLEOTIDE SEQUENCE</scope>
    <source>
        <strain evidence="8">ChiSjej5B23-15282</strain>
    </source>
</reference>
<dbReference type="NCBIfam" id="TIGR02535">
    <property type="entry name" value="hyp_Hser_kinase"/>
    <property type="match status" value="1"/>
</dbReference>